<dbReference type="GO" id="GO:0006874">
    <property type="term" value="P:intracellular calcium ion homeostasis"/>
    <property type="evidence" value="ECO:0007669"/>
    <property type="project" value="TreeGrafter"/>
</dbReference>
<feature type="transmembrane region" description="Helical" evidence="9">
    <location>
        <begin position="197"/>
        <end position="220"/>
    </location>
</feature>
<comment type="subcellular location">
    <subcellularLocation>
        <location evidence="1">Endomembrane system</location>
        <topology evidence="1">Multi-pass membrane protein</topology>
    </subcellularLocation>
</comment>
<dbReference type="GO" id="GO:0000329">
    <property type="term" value="C:fungal-type vacuole membrane"/>
    <property type="evidence" value="ECO:0007669"/>
    <property type="project" value="TreeGrafter"/>
</dbReference>
<gene>
    <name evidence="11" type="ORF">BJ322DRAFT_412143</name>
</gene>
<dbReference type="OrthoDB" id="1699231at2759"/>
<feature type="transmembrane region" description="Helical" evidence="9">
    <location>
        <begin position="241"/>
        <end position="259"/>
    </location>
</feature>
<protein>
    <submittedName>
        <fullName evidence="11">Calcium/proton exchanger</fullName>
    </submittedName>
</protein>
<dbReference type="EMBL" id="WIUZ02000002">
    <property type="protein sequence ID" value="KAF9790813.1"/>
    <property type="molecule type" value="Genomic_DNA"/>
</dbReference>
<keyword evidence="12" id="KW-1185">Reference proteome</keyword>
<evidence type="ECO:0000256" key="9">
    <source>
        <dbReference type="SAM" id="Phobius"/>
    </source>
</evidence>
<evidence type="ECO:0000256" key="1">
    <source>
        <dbReference type="ARBA" id="ARBA00004127"/>
    </source>
</evidence>
<dbReference type="FunFam" id="1.20.1420.30:FF:000024">
    <property type="entry name" value="Calcium/proton exchanger, variant"/>
    <property type="match status" value="1"/>
</dbReference>
<evidence type="ECO:0000256" key="2">
    <source>
        <dbReference type="ARBA" id="ARBA00008170"/>
    </source>
</evidence>
<evidence type="ECO:0000313" key="11">
    <source>
        <dbReference type="EMBL" id="KAF9790813.1"/>
    </source>
</evidence>
<keyword evidence="6" id="KW-0406">Ion transport</keyword>
<feature type="transmembrane region" description="Helical" evidence="9">
    <location>
        <begin position="138"/>
        <end position="157"/>
    </location>
</feature>
<dbReference type="PANTHER" id="PTHR31503">
    <property type="entry name" value="VACUOLAR CALCIUM ION TRANSPORTER"/>
    <property type="match status" value="1"/>
</dbReference>
<feature type="region of interest" description="Disordered" evidence="8">
    <location>
        <begin position="1"/>
        <end position="59"/>
    </location>
</feature>
<dbReference type="Gene3D" id="1.20.1420.30">
    <property type="entry name" value="NCX, central ion-binding region"/>
    <property type="match status" value="2"/>
</dbReference>
<feature type="region of interest" description="Disordered" evidence="8">
    <location>
        <begin position="341"/>
        <end position="363"/>
    </location>
</feature>
<feature type="transmembrane region" description="Helical" evidence="9">
    <location>
        <begin position="169"/>
        <end position="191"/>
    </location>
</feature>
<reference evidence="11" key="1">
    <citation type="journal article" date="2020" name="Nat. Commun.">
        <title>Large-scale genome sequencing of mycorrhizal fungi provides insights into the early evolution of symbiotic traits.</title>
        <authorList>
            <person name="Miyauchi S."/>
            <person name="Kiss E."/>
            <person name="Kuo A."/>
            <person name="Drula E."/>
            <person name="Kohler A."/>
            <person name="Sanchez-Garcia M."/>
            <person name="Morin E."/>
            <person name="Andreopoulos B."/>
            <person name="Barry K.W."/>
            <person name="Bonito G."/>
            <person name="Buee M."/>
            <person name="Carver A."/>
            <person name="Chen C."/>
            <person name="Cichocki N."/>
            <person name="Clum A."/>
            <person name="Culley D."/>
            <person name="Crous P.W."/>
            <person name="Fauchery L."/>
            <person name="Girlanda M."/>
            <person name="Hayes R.D."/>
            <person name="Keri Z."/>
            <person name="LaButti K."/>
            <person name="Lipzen A."/>
            <person name="Lombard V."/>
            <person name="Magnuson J."/>
            <person name="Maillard F."/>
            <person name="Murat C."/>
            <person name="Nolan M."/>
            <person name="Ohm R.A."/>
            <person name="Pangilinan J."/>
            <person name="Pereira M.F."/>
            <person name="Perotto S."/>
            <person name="Peter M."/>
            <person name="Pfister S."/>
            <person name="Riley R."/>
            <person name="Sitrit Y."/>
            <person name="Stielow J.B."/>
            <person name="Szollosi G."/>
            <person name="Zifcakova L."/>
            <person name="Stursova M."/>
            <person name="Spatafora J.W."/>
            <person name="Tedersoo L."/>
            <person name="Vaario L.M."/>
            <person name="Yamada A."/>
            <person name="Yan M."/>
            <person name="Wang P."/>
            <person name="Xu J."/>
            <person name="Bruns T."/>
            <person name="Baldrian P."/>
            <person name="Vilgalys R."/>
            <person name="Dunand C."/>
            <person name="Henrissat B."/>
            <person name="Grigoriev I.V."/>
            <person name="Hibbett D."/>
            <person name="Nagy L.G."/>
            <person name="Martin F.M."/>
        </authorList>
    </citation>
    <scope>NUCLEOTIDE SEQUENCE</scope>
    <source>
        <strain evidence="11">UH-Tt-Lm1</strain>
    </source>
</reference>
<evidence type="ECO:0000256" key="4">
    <source>
        <dbReference type="ARBA" id="ARBA00022692"/>
    </source>
</evidence>
<keyword evidence="4 9" id="KW-0812">Transmembrane</keyword>
<dbReference type="Proteomes" id="UP000736335">
    <property type="component" value="Unassembled WGS sequence"/>
</dbReference>
<feature type="transmembrane region" description="Helical" evidence="9">
    <location>
        <begin position="279"/>
        <end position="297"/>
    </location>
</feature>
<reference evidence="11" key="2">
    <citation type="submission" date="2020-11" db="EMBL/GenBank/DDBJ databases">
        <authorList>
            <consortium name="DOE Joint Genome Institute"/>
            <person name="Kuo A."/>
            <person name="Miyauchi S."/>
            <person name="Kiss E."/>
            <person name="Drula E."/>
            <person name="Kohler A."/>
            <person name="Sanchez-Garcia M."/>
            <person name="Andreopoulos B."/>
            <person name="Barry K.W."/>
            <person name="Bonito G."/>
            <person name="Buee M."/>
            <person name="Carver A."/>
            <person name="Chen C."/>
            <person name="Cichocki N."/>
            <person name="Clum A."/>
            <person name="Culley D."/>
            <person name="Crous P.W."/>
            <person name="Fauchery L."/>
            <person name="Girlanda M."/>
            <person name="Hayes R."/>
            <person name="Keri Z."/>
            <person name="Labutti K."/>
            <person name="Lipzen A."/>
            <person name="Lombard V."/>
            <person name="Magnuson J."/>
            <person name="Maillard F."/>
            <person name="Morin E."/>
            <person name="Murat C."/>
            <person name="Nolan M."/>
            <person name="Ohm R."/>
            <person name="Pangilinan J."/>
            <person name="Pereira M."/>
            <person name="Perotto S."/>
            <person name="Peter M."/>
            <person name="Riley R."/>
            <person name="Sitrit Y."/>
            <person name="Stielow B."/>
            <person name="Szollosi G."/>
            <person name="Zifcakova L."/>
            <person name="Stursova M."/>
            <person name="Spatafora J.W."/>
            <person name="Tedersoo L."/>
            <person name="Vaario L.-M."/>
            <person name="Yamada A."/>
            <person name="Yan M."/>
            <person name="Wang P."/>
            <person name="Xu J."/>
            <person name="Bruns T."/>
            <person name="Baldrian P."/>
            <person name="Vilgalys R."/>
            <person name="Henrissat B."/>
            <person name="Grigoriev I.V."/>
            <person name="Hibbett D."/>
            <person name="Nagy L.G."/>
            <person name="Martin F.M."/>
        </authorList>
    </citation>
    <scope>NUCLEOTIDE SEQUENCE</scope>
    <source>
        <strain evidence="11">UH-Tt-Lm1</strain>
    </source>
</reference>
<dbReference type="GO" id="GO:0015369">
    <property type="term" value="F:calcium:proton antiporter activity"/>
    <property type="evidence" value="ECO:0007669"/>
    <property type="project" value="UniProtKB-ARBA"/>
</dbReference>
<dbReference type="PANTHER" id="PTHR31503:SF20">
    <property type="entry name" value="CA(2+)_H(+) EXCHANGER, PUTATIVE (EUROFUNG)-RELATED"/>
    <property type="match status" value="1"/>
</dbReference>
<accession>A0A9P6HMK0</accession>
<proteinExistence type="inferred from homology"/>
<keyword evidence="7 9" id="KW-0472">Membrane</keyword>
<dbReference type="InterPro" id="IPR004713">
    <property type="entry name" value="CaH_exchang"/>
</dbReference>
<evidence type="ECO:0000256" key="7">
    <source>
        <dbReference type="ARBA" id="ARBA00023136"/>
    </source>
</evidence>
<name>A0A9P6HMK0_9AGAM</name>
<evidence type="ECO:0000259" key="10">
    <source>
        <dbReference type="Pfam" id="PF01699"/>
    </source>
</evidence>
<feature type="domain" description="Sodium/calcium exchanger membrane region" evidence="10">
    <location>
        <begin position="137"/>
        <end position="299"/>
    </location>
</feature>
<dbReference type="AlphaFoldDB" id="A0A9P6HMK0"/>
<dbReference type="InterPro" id="IPR004837">
    <property type="entry name" value="NaCa_Exmemb"/>
</dbReference>
<feature type="transmembrane region" description="Helical" evidence="9">
    <location>
        <begin position="107"/>
        <end position="132"/>
    </location>
</feature>
<evidence type="ECO:0000256" key="3">
    <source>
        <dbReference type="ARBA" id="ARBA00022448"/>
    </source>
</evidence>
<feature type="compositionally biased region" description="Basic and acidic residues" evidence="8">
    <location>
        <begin position="20"/>
        <end position="38"/>
    </location>
</feature>
<evidence type="ECO:0000256" key="8">
    <source>
        <dbReference type="SAM" id="MobiDB-lite"/>
    </source>
</evidence>
<feature type="domain" description="Sodium/calcium exchanger membrane region" evidence="10">
    <location>
        <begin position="370"/>
        <end position="516"/>
    </location>
</feature>
<feature type="transmembrane region" description="Helical" evidence="9">
    <location>
        <begin position="470"/>
        <end position="491"/>
    </location>
</feature>
<dbReference type="InterPro" id="IPR044880">
    <property type="entry name" value="NCX_ion-bd_dom_sf"/>
</dbReference>
<evidence type="ECO:0000313" key="12">
    <source>
        <dbReference type="Proteomes" id="UP000736335"/>
    </source>
</evidence>
<sequence>MSGTECQHGGIIVESPVPIRDTHLSIDDPRGESEEGRHSTSHTVRPSRAATYPPITISPAPSVPIRSRKFGGQLSERTDGTPVVDRLTRAMSIPVGRPPSIRRQLRSILLASLMINMLLLAIPISWALHFAVPGQYTLVFLFSLIAIIPLAKLLAFATKELSMRVGETLAGLINTTLGSAVELIVAIIALVKCELRVVQSSLVGSILRNLLLVLGFCFFVGGTKFSEQGFPIRAAHVNSSLLNLSVFGVLIPAGLDVVAGNRQISGFDAETEQRNILKLSHGLAVVLLIMYLSYIYFQLFSHKNLYHDEALPRPETIRYAAPDGPSWIELAKARARKALNIAPGRTDTEQQKPEETEEGEAEPELSLSMAIGLLVVVTTLVAVTTESLVDSIDGLASSGKISEEFIGLILLPFVRLVGNPTEHVTAVTVSMKDKLSLSLGVAVGSSLQTALFVIPFTIILGWIIGRPITMLFDPFESIVLFLAVLTVNYVVQNGKSNWLKGIIMICFYVIVALLSWFYPGTKPPGLLTCSV</sequence>
<dbReference type="Pfam" id="PF01699">
    <property type="entry name" value="Na_Ca_ex"/>
    <property type="match status" value="2"/>
</dbReference>
<feature type="transmembrane region" description="Helical" evidence="9">
    <location>
        <begin position="498"/>
        <end position="518"/>
    </location>
</feature>
<dbReference type="GO" id="GO:0012505">
    <property type="term" value="C:endomembrane system"/>
    <property type="evidence" value="ECO:0007669"/>
    <property type="project" value="UniProtKB-SubCell"/>
</dbReference>
<organism evidence="11 12">
    <name type="scientific">Thelephora terrestris</name>
    <dbReference type="NCBI Taxonomy" id="56493"/>
    <lineage>
        <taxon>Eukaryota</taxon>
        <taxon>Fungi</taxon>
        <taxon>Dikarya</taxon>
        <taxon>Basidiomycota</taxon>
        <taxon>Agaricomycotina</taxon>
        <taxon>Agaricomycetes</taxon>
        <taxon>Thelephorales</taxon>
        <taxon>Thelephoraceae</taxon>
        <taxon>Thelephora</taxon>
    </lineage>
</organism>
<feature type="transmembrane region" description="Helical" evidence="9">
    <location>
        <begin position="439"/>
        <end position="464"/>
    </location>
</feature>
<keyword evidence="5 9" id="KW-1133">Transmembrane helix</keyword>
<comment type="similarity">
    <text evidence="2">Belongs to the Ca(2+):cation antiporter (CaCA) (TC 2.A.19) family.</text>
</comment>
<comment type="caution">
    <text evidence="11">The sequence shown here is derived from an EMBL/GenBank/DDBJ whole genome shotgun (WGS) entry which is preliminary data.</text>
</comment>
<evidence type="ECO:0000256" key="5">
    <source>
        <dbReference type="ARBA" id="ARBA00022989"/>
    </source>
</evidence>
<keyword evidence="3" id="KW-0813">Transport</keyword>
<evidence type="ECO:0000256" key="6">
    <source>
        <dbReference type="ARBA" id="ARBA00023065"/>
    </source>
</evidence>